<evidence type="ECO:0000313" key="2">
    <source>
        <dbReference type="EMBL" id="ACK52315.1"/>
    </source>
</evidence>
<dbReference type="AlphaFoldDB" id="B8ESA0"/>
<organism evidence="2 3">
    <name type="scientific">Methylocella silvestris (strain DSM 15510 / CIP 108128 / LMG 27833 / NCIMB 13906 / BL2)</name>
    <dbReference type="NCBI Taxonomy" id="395965"/>
    <lineage>
        <taxon>Bacteria</taxon>
        <taxon>Pseudomonadati</taxon>
        <taxon>Pseudomonadota</taxon>
        <taxon>Alphaproteobacteria</taxon>
        <taxon>Hyphomicrobiales</taxon>
        <taxon>Beijerinckiaceae</taxon>
        <taxon>Methylocella</taxon>
    </lineage>
</organism>
<dbReference type="RefSeq" id="WP_012592384.1">
    <property type="nucleotide sequence ID" value="NC_011666.1"/>
</dbReference>
<evidence type="ECO:0000313" key="3">
    <source>
        <dbReference type="Proteomes" id="UP000002257"/>
    </source>
</evidence>
<dbReference type="HOGENOM" id="CLU_887990_0_0_5"/>
<accession>B8ESA0</accession>
<dbReference type="OrthoDB" id="8435832at2"/>
<keyword evidence="3" id="KW-1185">Reference proteome</keyword>
<dbReference type="EMBL" id="CP001280">
    <property type="protein sequence ID" value="ACK52315.1"/>
    <property type="molecule type" value="Genomic_DNA"/>
</dbReference>
<dbReference type="Proteomes" id="UP000002257">
    <property type="component" value="Chromosome"/>
</dbReference>
<sequence length="313" mass="36184">MEPGPLHRSGPLRYQRPARAQEDREEMVCQTILLHQYRSDKFADLRELWGDVMIRFEPFPIVISGNNRDDLLYEWWLLEKQIDPDAQKPGNLNEIERKPSVGPEAQKYEKAICEALLRVAKHKAGRQVLAATFSLPADLYILPVGERDKVMLPEGEFVGECYSLIPHISLTNRDDKVPPIKVTPENPKGCRLSETNKRLSKLDDLESTLVHEMVHAARPKAEYLKKIKTGDVWDDLEEFFSIIVENIYRSERRDLLLRGGHDSSVLPKEQTTSEGFMKDATLRERIKKVFKHEPLAQKLGRFKEIRFNPFSLV</sequence>
<evidence type="ECO:0000256" key="1">
    <source>
        <dbReference type="SAM" id="MobiDB-lite"/>
    </source>
</evidence>
<dbReference type="KEGG" id="msl:Msil_3418"/>
<protein>
    <submittedName>
        <fullName evidence="2">Uncharacterized protein</fullName>
    </submittedName>
</protein>
<name>B8ESA0_METSB</name>
<feature type="region of interest" description="Disordered" evidence="1">
    <location>
        <begin position="1"/>
        <end position="21"/>
    </location>
</feature>
<proteinExistence type="predicted"/>
<reference evidence="2 3" key="1">
    <citation type="journal article" date="2010" name="J. Bacteriol.">
        <title>Complete genome sequence of the aerobic facultative methanotroph Methylocella silvestris BL2.</title>
        <authorList>
            <person name="Chen Y."/>
            <person name="Crombie A."/>
            <person name="Rahman M.T."/>
            <person name="Dedysh S.N."/>
            <person name="Liesack W."/>
            <person name="Stott M.B."/>
            <person name="Alam M."/>
            <person name="Theisen A.R."/>
            <person name="Murrell J.C."/>
            <person name="Dunfield P.F."/>
        </authorList>
    </citation>
    <scope>NUCLEOTIDE SEQUENCE [LARGE SCALE GENOMIC DNA]</scope>
    <source>
        <strain evidence="3">DSM 15510 / CIP 108128 / LMG 27833 / NCIMB 13906 / BL2</strain>
    </source>
</reference>
<gene>
    <name evidence="2" type="ordered locus">Msil_3418</name>
</gene>